<keyword evidence="2" id="KW-1185">Reference proteome</keyword>
<sequence length="333" mass="38121">MRISVNVDDDEYSSKRLRIGIWPSRSFKMFDEIIPELQSHKGSMETNVEVYRDNRDEFLSDDLFALVAHSDNVCLLGTNYNYQTHLDKAMMRKSKDTSDDESFTDEKCFKASTLLVIVSKEDLNRIELKDLQSHIISIIEPFKAFQANLKCILIMHGLRDYALHGNMLRNKNGEIKVKDSHLLHTSMLNELTCHLLIHYDVDTVETDDAIDLARFIMSSCSSIELCLSRKSALNFKSKPHESLKEELPPMKKTWLTQLLQIPEVGKDTAKSIANVYNGPSEIIKSVINSHDKCLTTMKNISLNSKTRRKIGASLAKRVTLLYSYNLVPDDRVF</sequence>
<dbReference type="RefSeq" id="XP_004833356.1">
    <property type="nucleotide sequence ID" value="XM_004833299.1"/>
</dbReference>
<accession>L1LF42</accession>
<dbReference type="VEuPathDB" id="PiroplasmaDB:BEWA_039420"/>
<dbReference type="EMBL" id="ACOU01000002">
    <property type="protein sequence ID" value="EKX73904.1"/>
    <property type="molecule type" value="Genomic_DNA"/>
</dbReference>
<protein>
    <recommendedName>
        <fullName evidence="3">ERCC4 domain-containing protein</fullName>
    </recommendedName>
</protein>
<proteinExistence type="predicted"/>
<comment type="caution">
    <text evidence="1">The sequence shown here is derived from an EMBL/GenBank/DDBJ whole genome shotgun (WGS) entry which is preliminary data.</text>
</comment>
<name>L1LF42_THEEQ</name>
<dbReference type="GeneID" id="15807352"/>
<evidence type="ECO:0000313" key="1">
    <source>
        <dbReference type="EMBL" id="EKX73904.1"/>
    </source>
</evidence>
<dbReference type="AlphaFoldDB" id="L1LF42"/>
<organism evidence="1 2">
    <name type="scientific">Theileria equi strain WA</name>
    <dbReference type="NCBI Taxonomy" id="1537102"/>
    <lineage>
        <taxon>Eukaryota</taxon>
        <taxon>Sar</taxon>
        <taxon>Alveolata</taxon>
        <taxon>Apicomplexa</taxon>
        <taxon>Aconoidasida</taxon>
        <taxon>Piroplasmida</taxon>
        <taxon>Theileriidae</taxon>
        <taxon>Theileria</taxon>
    </lineage>
</organism>
<reference evidence="1 2" key="1">
    <citation type="journal article" date="2012" name="BMC Genomics">
        <title>Comparative genomic analysis and phylogenetic position of Theileria equi.</title>
        <authorList>
            <person name="Kappmeyer L.S."/>
            <person name="Thiagarajan M."/>
            <person name="Herndon D.R."/>
            <person name="Ramsay J.D."/>
            <person name="Caler E."/>
            <person name="Djikeng A."/>
            <person name="Gillespie J.J."/>
            <person name="Lau A.O."/>
            <person name="Roalson E.H."/>
            <person name="Silva J.C."/>
            <person name="Silva M.G."/>
            <person name="Suarez C.E."/>
            <person name="Ueti M.W."/>
            <person name="Nene V.M."/>
            <person name="Mealey R.H."/>
            <person name="Knowles D.P."/>
            <person name="Brayton K.A."/>
        </authorList>
    </citation>
    <scope>NUCLEOTIDE SEQUENCE [LARGE SCALE GENOMIC DNA]</scope>
    <source>
        <strain evidence="1 2">WA</strain>
    </source>
</reference>
<dbReference type="Gene3D" id="1.10.150.670">
    <property type="entry name" value="Crossover junction endonuclease EME1, DNA-binding domain"/>
    <property type="match status" value="1"/>
</dbReference>
<dbReference type="OrthoDB" id="343092at2759"/>
<dbReference type="InterPro" id="IPR042530">
    <property type="entry name" value="EME1/EME2_C"/>
</dbReference>
<evidence type="ECO:0008006" key="3">
    <source>
        <dbReference type="Google" id="ProtNLM"/>
    </source>
</evidence>
<dbReference type="KEGG" id="beq:BEWA_039420"/>
<gene>
    <name evidence="1" type="ORF">BEWA_039420</name>
</gene>
<dbReference type="Proteomes" id="UP000031512">
    <property type="component" value="Unassembled WGS sequence"/>
</dbReference>
<evidence type="ECO:0000313" key="2">
    <source>
        <dbReference type="Proteomes" id="UP000031512"/>
    </source>
</evidence>
<dbReference type="eggNOG" id="ENOG502T1TM">
    <property type="taxonomic scope" value="Eukaryota"/>
</dbReference>